<organism evidence="3 4">
    <name type="scientific">Rugamonas fusca</name>
    <dbReference type="NCBI Taxonomy" id="2758568"/>
    <lineage>
        <taxon>Bacteria</taxon>
        <taxon>Pseudomonadati</taxon>
        <taxon>Pseudomonadota</taxon>
        <taxon>Betaproteobacteria</taxon>
        <taxon>Burkholderiales</taxon>
        <taxon>Oxalobacteraceae</taxon>
        <taxon>Telluria group</taxon>
        <taxon>Rugamonas</taxon>
    </lineage>
</organism>
<keyword evidence="4" id="KW-1185">Reference proteome</keyword>
<evidence type="ECO:0000256" key="1">
    <source>
        <dbReference type="SAM" id="MobiDB-lite"/>
    </source>
</evidence>
<dbReference type="RefSeq" id="WP_182219025.1">
    <property type="nucleotide sequence ID" value="NZ_JACEZS010000013.1"/>
</dbReference>
<name>A0A7W2EJA9_9BURK</name>
<evidence type="ECO:0000313" key="3">
    <source>
        <dbReference type="EMBL" id="MBA5606790.1"/>
    </source>
</evidence>
<gene>
    <name evidence="3" type="ORF">H3H36_15645</name>
</gene>
<keyword evidence="2" id="KW-0472">Membrane</keyword>
<sequence>MDLEDIPVLRHIPLAGGLLKAALLLFGWIIPLFLVFDYIERYKKRTYSQEAKWYYALRAIMWGAYAWAFSIISFGLLAGALNLPGPVSGNWVFITWIYCKLAGVNPDNYITYDCMFAFGFGIAMYAWSWYFGKENGSGDFITHESYEDGLRRLRADPLSPYDRAQADRAERKAREKN</sequence>
<dbReference type="EMBL" id="JACEZS010000013">
    <property type="protein sequence ID" value="MBA5606790.1"/>
    <property type="molecule type" value="Genomic_DNA"/>
</dbReference>
<evidence type="ECO:0000256" key="2">
    <source>
        <dbReference type="SAM" id="Phobius"/>
    </source>
</evidence>
<feature type="transmembrane region" description="Helical" evidence="2">
    <location>
        <begin position="59"/>
        <end position="81"/>
    </location>
</feature>
<evidence type="ECO:0000313" key="4">
    <source>
        <dbReference type="Proteomes" id="UP000566711"/>
    </source>
</evidence>
<keyword evidence="2" id="KW-1133">Transmembrane helix</keyword>
<comment type="caution">
    <text evidence="3">The sequence shown here is derived from an EMBL/GenBank/DDBJ whole genome shotgun (WGS) entry which is preliminary data.</text>
</comment>
<keyword evidence="2" id="KW-0812">Transmembrane</keyword>
<protein>
    <submittedName>
        <fullName evidence="3">Uncharacterized protein</fullName>
    </submittedName>
</protein>
<feature type="compositionally biased region" description="Basic and acidic residues" evidence="1">
    <location>
        <begin position="164"/>
        <end position="177"/>
    </location>
</feature>
<proteinExistence type="predicted"/>
<feature type="transmembrane region" description="Helical" evidence="2">
    <location>
        <begin position="110"/>
        <end position="131"/>
    </location>
</feature>
<feature type="region of interest" description="Disordered" evidence="1">
    <location>
        <begin position="157"/>
        <end position="177"/>
    </location>
</feature>
<dbReference type="AlphaFoldDB" id="A0A7W2EJA9"/>
<accession>A0A7W2EJA9</accession>
<reference evidence="3 4" key="1">
    <citation type="submission" date="2020-07" db="EMBL/GenBank/DDBJ databases">
        <title>Novel species isolated from subtropical streams in China.</title>
        <authorList>
            <person name="Lu H."/>
        </authorList>
    </citation>
    <scope>NUCLEOTIDE SEQUENCE [LARGE SCALE GENOMIC DNA]</scope>
    <source>
        <strain evidence="3 4">FT3S</strain>
    </source>
</reference>
<feature type="transmembrane region" description="Helical" evidence="2">
    <location>
        <begin position="12"/>
        <end position="39"/>
    </location>
</feature>
<dbReference type="Proteomes" id="UP000566711">
    <property type="component" value="Unassembled WGS sequence"/>
</dbReference>